<dbReference type="Proteomes" id="UP001501470">
    <property type="component" value="Unassembled WGS sequence"/>
</dbReference>
<evidence type="ECO:0000313" key="2">
    <source>
        <dbReference type="Proteomes" id="UP001501470"/>
    </source>
</evidence>
<dbReference type="EMBL" id="BAAAQD010000011">
    <property type="protein sequence ID" value="GAA1529566.1"/>
    <property type="molecule type" value="Genomic_DNA"/>
</dbReference>
<name>A0ABN2AXB6_9ACTN</name>
<dbReference type="Gene3D" id="3.40.1660.10">
    <property type="entry name" value="EreA-like (biosynthetic domain)"/>
    <property type="match status" value="1"/>
</dbReference>
<dbReference type="PANTHER" id="PTHR31299:SF0">
    <property type="entry name" value="ESTERASE, PUTATIVE (AFU_ORTHOLOGUE AFUA_1G05850)-RELATED"/>
    <property type="match status" value="1"/>
</dbReference>
<evidence type="ECO:0000313" key="1">
    <source>
        <dbReference type="EMBL" id="GAA1529566.1"/>
    </source>
</evidence>
<dbReference type="SUPFAM" id="SSF159501">
    <property type="entry name" value="EreA/ChaN-like"/>
    <property type="match status" value="1"/>
</dbReference>
<dbReference type="Gene3D" id="3.30.1870.10">
    <property type="entry name" value="EreA-like, domain 2"/>
    <property type="match status" value="1"/>
</dbReference>
<reference evidence="1 2" key="1">
    <citation type="journal article" date="2019" name="Int. J. Syst. Evol. Microbiol.">
        <title>The Global Catalogue of Microorganisms (GCM) 10K type strain sequencing project: providing services to taxonomists for standard genome sequencing and annotation.</title>
        <authorList>
            <consortium name="The Broad Institute Genomics Platform"/>
            <consortium name="The Broad Institute Genome Sequencing Center for Infectious Disease"/>
            <person name="Wu L."/>
            <person name="Ma J."/>
        </authorList>
    </citation>
    <scope>NUCLEOTIDE SEQUENCE [LARGE SCALE GENOMIC DNA]</scope>
    <source>
        <strain evidence="1 2">JCM 15933</strain>
    </source>
</reference>
<dbReference type="CDD" id="cd14728">
    <property type="entry name" value="Ere-like"/>
    <property type="match status" value="1"/>
</dbReference>
<dbReference type="PANTHER" id="PTHR31299">
    <property type="entry name" value="ESTERASE, PUTATIVE (AFU_ORTHOLOGUE AFUA_1G05850)-RELATED"/>
    <property type="match status" value="1"/>
</dbReference>
<proteinExistence type="predicted"/>
<organism evidence="1 2">
    <name type="scientific">Dactylosporangium maewongense</name>
    <dbReference type="NCBI Taxonomy" id="634393"/>
    <lineage>
        <taxon>Bacteria</taxon>
        <taxon>Bacillati</taxon>
        <taxon>Actinomycetota</taxon>
        <taxon>Actinomycetes</taxon>
        <taxon>Micromonosporales</taxon>
        <taxon>Micromonosporaceae</taxon>
        <taxon>Dactylosporangium</taxon>
    </lineage>
</organism>
<dbReference type="InterPro" id="IPR007815">
    <property type="entry name" value="Emycin_Estase"/>
</dbReference>
<dbReference type="InterPro" id="IPR014622">
    <property type="entry name" value="UCP036794_erythomycin"/>
</dbReference>
<dbReference type="InterPro" id="IPR052036">
    <property type="entry name" value="Hydrolase/PRTase-associated"/>
</dbReference>
<keyword evidence="2" id="KW-1185">Reference proteome</keyword>
<dbReference type="Pfam" id="PF05139">
    <property type="entry name" value="Erythro_esteras"/>
    <property type="match status" value="1"/>
</dbReference>
<accession>A0ABN2AXB6</accession>
<protein>
    <submittedName>
        <fullName evidence="1">Erythromycin esterase family protein</fullName>
    </submittedName>
</protein>
<dbReference type="PIRSF" id="PIRSF036794">
    <property type="entry name" value="UCP_erythr_ester"/>
    <property type="match status" value="1"/>
</dbReference>
<gene>
    <name evidence="1" type="ORF">GCM10009827_053560</name>
</gene>
<sequence>MSAASVHRLLPAPPRVLALGEPTHGEDVLLEVRNDLVRELATTSPFRTIALETDCLKALVVDDYVTTGAGTLDDAMTSGFSHGWGAATPNRDLVRWIRDHNADLPPSQHLHFAGLDGPLELTTGPAAPHQAVTALHAALAASVPPELLPPTDLLDEVLGPEDRWTDPAALLDPSRSIGQTPAAGTLRLLCDDMVALLDTHTPAFPSRTDLDLVALYARTATGLLRYHHWMADQTPARMPRLVGLRAAMMAANLLALTDRGPALVHAHNLHLQRHRSTMRLGDQHLTWWSAGALAATHLGSGYAFLATALGTIHHHGVHTPPPDTIEGQLYDMPSERCLADPHALAAMYGDTTPPARESPWFGYFPLDPAHLTGPSAPDGIVFIRDSPPAGPGE</sequence>
<dbReference type="Gene3D" id="1.20.1440.30">
    <property type="entry name" value="Biosynthetic Protein domain"/>
    <property type="match status" value="1"/>
</dbReference>
<comment type="caution">
    <text evidence="1">The sequence shown here is derived from an EMBL/GenBank/DDBJ whole genome shotgun (WGS) entry which is preliminary data.</text>
</comment>